<feature type="signal peptide" evidence="8">
    <location>
        <begin position="1"/>
        <end position="19"/>
    </location>
</feature>
<dbReference type="PATRIC" id="fig|1280950.3.peg.1811"/>
<dbReference type="Proteomes" id="UP000025171">
    <property type="component" value="Unassembled WGS sequence"/>
</dbReference>
<keyword evidence="10" id="KW-1185">Reference proteome</keyword>
<evidence type="ECO:0000256" key="3">
    <source>
        <dbReference type="ARBA" id="ARBA00023136"/>
    </source>
</evidence>
<keyword evidence="6" id="KW-0449">Lipoprotein</keyword>
<dbReference type="NCBIfam" id="NF047847">
    <property type="entry name" value="SS_mature_LptM"/>
    <property type="match status" value="1"/>
</dbReference>
<keyword evidence="5" id="KW-0998">Cell outer membrane</keyword>
<dbReference type="PROSITE" id="PS51257">
    <property type="entry name" value="PROKAR_LIPOPROTEIN"/>
    <property type="match status" value="1"/>
</dbReference>
<evidence type="ECO:0008006" key="11">
    <source>
        <dbReference type="Google" id="ProtNLM"/>
    </source>
</evidence>
<evidence type="ECO:0000256" key="5">
    <source>
        <dbReference type="ARBA" id="ARBA00023237"/>
    </source>
</evidence>
<evidence type="ECO:0000256" key="8">
    <source>
        <dbReference type="SAM" id="SignalP"/>
    </source>
</evidence>
<organism evidence="9 10">
    <name type="scientific">Hyphomonas johnsonii MHS-2</name>
    <dbReference type="NCBI Taxonomy" id="1280950"/>
    <lineage>
        <taxon>Bacteria</taxon>
        <taxon>Pseudomonadati</taxon>
        <taxon>Pseudomonadota</taxon>
        <taxon>Alphaproteobacteria</taxon>
        <taxon>Hyphomonadales</taxon>
        <taxon>Hyphomonadaceae</taxon>
        <taxon>Hyphomonas</taxon>
    </lineage>
</organism>
<keyword evidence="2 8" id="KW-0732">Signal</keyword>
<gene>
    <name evidence="9" type="ORF">HJO_09039</name>
</gene>
<comment type="caution">
    <text evidence="9">The sequence shown here is derived from an EMBL/GenBank/DDBJ whole genome shotgun (WGS) entry which is preliminary data.</text>
</comment>
<dbReference type="RefSeq" id="WP_035616359.1">
    <property type="nucleotide sequence ID" value="NZ_ARYK01000004.1"/>
</dbReference>
<sequence length="79" mass="8008">MKRPLLLVAALVGLSTVSACGLTGDLKRPAPLFGHPGQDVEPADLPQTKGSDLPPLPEREPAADPESADDELLGGPSGG</sequence>
<dbReference type="EMBL" id="ARYK01000004">
    <property type="protein sequence ID" value="KCZ92168.1"/>
    <property type="molecule type" value="Genomic_DNA"/>
</dbReference>
<accession>A0A059FNY3</accession>
<keyword evidence="3" id="KW-0472">Membrane</keyword>
<feature type="region of interest" description="Disordered" evidence="7">
    <location>
        <begin position="25"/>
        <end position="79"/>
    </location>
</feature>
<evidence type="ECO:0000313" key="10">
    <source>
        <dbReference type="Proteomes" id="UP000025171"/>
    </source>
</evidence>
<evidence type="ECO:0000256" key="2">
    <source>
        <dbReference type="ARBA" id="ARBA00022729"/>
    </source>
</evidence>
<name>A0A059FNY3_9PROT</name>
<evidence type="ECO:0000256" key="6">
    <source>
        <dbReference type="ARBA" id="ARBA00023288"/>
    </source>
</evidence>
<comment type="subcellular location">
    <subcellularLocation>
        <location evidence="1">Cell outer membrane</location>
        <topology evidence="1">Lipid-anchor</topology>
    </subcellularLocation>
</comment>
<protein>
    <recommendedName>
        <fullName evidence="11">Lipoprotein</fullName>
    </recommendedName>
</protein>
<dbReference type="OrthoDB" id="7632589at2"/>
<keyword evidence="4" id="KW-0564">Palmitate</keyword>
<evidence type="ECO:0000313" key="9">
    <source>
        <dbReference type="EMBL" id="KCZ92168.1"/>
    </source>
</evidence>
<evidence type="ECO:0000256" key="1">
    <source>
        <dbReference type="ARBA" id="ARBA00004459"/>
    </source>
</evidence>
<reference evidence="9 10" key="1">
    <citation type="journal article" date="2014" name="Antonie Van Leeuwenhoek">
        <title>Hyphomonas beringensis sp. nov. and Hyphomonas chukchiensis sp. nov., isolated from surface seawater of the Bering Sea and Chukchi Sea.</title>
        <authorList>
            <person name="Li C."/>
            <person name="Lai Q."/>
            <person name="Li G."/>
            <person name="Dong C."/>
            <person name="Wang J."/>
            <person name="Liao Y."/>
            <person name="Shao Z."/>
        </authorList>
    </citation>
    <scope>NUCLEOTIDE SEQUENCE [LARGE SCALE GENOMIC DNA]</scope>
    <source>
        <strain evidence="9 10">MHS-2</strain>
    </source>
</reference>
<evidence type="ECO:0000256" key="4">
    <source>
        <dbReference type="ARBA" id="ARBA00023139"/>
    </source>
</evidence>
<feature type="chain" id="PRO_5001572653" description="Lipoprotein" evidence="8">
    <location>
        <begin position="20"/>
        <end position="79"/>
    </location>
</feature>
<dbReference type="STRING" id="1280950.HJO_09039"/>
<dbReference type="InterPro" id="IPR032831">
    <property type="entry name" value="LptM_cons"/>
</dbReference>
<proteinExistence type="predicted"/>
<evidence type="ECO:0000256" key="7">
    <source>
        <dbReference type="SAM" id="MobiDB-lite"/>
    </source>
</evidence>
<dbReference type="AlphaFoldDB" id="A0A059FNY3"/>